<dbReference type="InParanoid" id="A0A2R5GF72"/>
<protein>
    <submittedName>
        <fullName evidence="2">Serine/threonine-protein phosphatase 6 regulatory subunit 1</fullName>
    </submittedName>
</protein>
<feature type="compositionally biased region" description="Basic residues" evidence="1">
    <location>
        <begin position="449"/>
        <end position="479"/>
    </location>
</feature>
<dbReference type="AlphaFoldDB" id="A0A2R5GF72"/>
<feature type="region of interest" description="Disordered" evidence="1">
    <location>
        <begin position="1"/>
        <end position="78"/>
    </location>
</feature>
<accession>A0A2R5GF72</accession>
<feature type="compositionally biased region" description="Acidic residues" evidence="1">
    <location>
        <begin position="494"/>
        <end position="505"/>
    </location>
</feature>
<name>A0A2R5GF72_9STRA</name>
<organism evidence="2 3">
    <name type="scientific">Hondaea fermentalgiana</name>
    <dbReference type="NCBI Taxonomy" id="2315210"/>
    <lineage>
        <taxon>Eukaryota</taxon>
        <taxon>Sar</taxon>
        <taxon>Stramenopiles</taxon>
        <taxon>Bigyra</taxon>
        <taxon>Labyrinthulomycetes</taxon>
        <taxon>Thraustochytrida</taxon>
        <taxon>Thraustochytriidae</taxon>
        <taxon>Hondaea</taxon>
    </lineage>
</organism>
<dbReference type="OrthoDB" id="1923159at2759"/>
<reference evidence="2 3" key="1">
    <citation type="submission" date="2017-12" db="EMBL/GenBank/DDBJ databases">
        <title>Sequencing, de novo assembly and annotation of complete genome of a new Thraustochytrid species, strain FCC1311.</title>
        <authorList>
            <person name="Sedici K."/>
            <person name="Godart F."/>
            <person name="Aiese Cigliano R."/>
            <person name="Sanseverino W."/>
            <person name="Barakat M."/>
            <person name="Ortet P."/>
            <person name="Marechal E."/>
            <person name="Cagnac O."/>
            <person name="Amato A."/>
        </authorList>
    </citation>
    <scope>NUCLEOTIDE SEQUENCE [LARGE SCALE GENOMIC DNA]</scope>
</reference>
<evidence type="ECO:0000256" key="1">
    <source>
        <dbReference type="SAM" id="MobiDB-lite"/>
    </source>
</evidence>
<dbReference type="EMBL" id="BEYU01000060">
    <property type="protein sequence ID" value="GBG29547.1"/>
    <property type="molecule type" value="Genomic_DNA"/>
</dbReference>
<feature type="compositionally biased region" description="Low complexity" evidence="1">
    <location>
        <begin position="9"/>
        <end position="75"/>
    </location>
</feature>
<sequence length="825" mass="90289">MEEPPTPPGAGAEEAAGAASPATTSPSSPASAASTSSSTSTSSLASTATTPTTSPSTAEGGAGASGAKSGASAAGDTPRQELIFSRLGEIDNESEWTQQKQELLNSMLDLQHVYLSKEMLAFLGHTSSIQALSQIVSQRTESQSVMAQDFEVDSDGVFRWKWCPLESDKTMSTERKLVHGSDALEPSALESDDVPPAIRRSYQLMALLCGFVDPSTRMGGMMQQESFHASQRVLESPSPAAVEFIQSHGPTFFAHLFQAFHPEAKGSLYHVCKLMDVMLRYNAENLVESFVVNKRAFKPALEAALNYIDRPCVADIILSILCPLSGSQEDHRCGFYRVLPKTRIKYFRMLANANILPAIAQHVWLPTESETDLQRHKSAAAELLKNLVQRLSGVEHGAEILESLVRGSEVIYGLITVACGDERLLSHPQERAAREAALNRQRKEEKARARAHKQTKKKGKKGGGKKGKKGGGKAKKKQRTSAETGADGAGDGNGAEDDDEDEDDEPHAGNTADDESHGDASSSSKHTAQRDAALEALHCIVELSTKDKVPSSEVKEYKSFAETQNNVVDCQLATISDKIHNLLDTNFDELCRAFTDPTSFRSSDLGVNVRHTSYTVKHPFSSYRLELIKLIVACIVHKPKVLLKKVAPGHWHSLCDWFFEYEHCNLYHAEFKQLFLTLIRSEESEETLLFVLKDCNFLQRMIDAFSDAERRCRASTSGHILMMCNALRLQVDAPAPSKELEAFLESNEAWAAFLPNLVAETLKLVQSWEPSDPALFISGNPMMQAGRRQVDFQRLTSPGPAPDQSLIDIGSEFAKSLGFSDAEVA</sequence>
<evidence type="ECO:0000313" key="2">
    <source>
        <dbReference type="EMBL" id="GBG29547.1"/>
    </source>
</evidence>
<comment type="caution">
    <text evidence="2">The sequence shown here is derived from an EMBL/GenBank/DDBJ whole genome shotgun (WGS) entry which is preliminary data.</text>
</comment>
<keyword evidence="3" id="KW-1185">Reference proteome</keyword>
<proteinExistence type="predicted"/>
<gene>
    <name evidence="2" type="ORF">FCC1311_057682</name>
</gene>
<feature type="region of interest" description="Disordered" evidence="1">
    <location>
        <begin position="432"/>
        <end position="530"/>
    </location>
</feature>
<dbReference type="Proteomes" id="UP000241890">
    <property type="component" value="Unassembled WGS sequence"/>
</dbReference>
<evidence type="ECO:0000313" key="3">
    <source>
        <dbReference type="Proteomes" id="UP000241890"/>
    </source>
</evidence>